<name>A0A9Q1CFA1_HOLLE</name>
<dbReference type="SMART" id="SM00343">
    <property type="entry name" value="ZnF_C2HC"/>
    <property type="match status" value="2"/>
</dbReference>
<feature type="domain" description="CCHC-type" evidence="1">
    <location>
        <begin position="25"/>
        <end position="41"/>
    </location>
</feature>
<feature type="domain" description="CCHC-type" evidence="1">
    <location>
        <begin position="44"/>
        <end position="59"/>
    </location>
</feature>
<dbReference type="Proteomes" id="UP001152320">
    <property type="component" value="Chromosome 4"/>
</dbReference>
<accession>A0A9Q1CFA1</accession>
<dbReference type="Gene3D" id="4.10.60.10">
    <property type="entry name" value="Zinc finger, CCHC-type"/>
    <property type="match status" value="1"/>
</dbReference>
<dbReference type="GO" id="GO:0003676">
    <property type="term" value="F:nucleic acid binding"/>
    <property type="evidence" value="ECO:0007669"/>
    <property type="project" value="InterPro"/>
</dbReference>
<dbReference type="OrthoDB" id="8068264at2759"/>
<proteinExistence type="predicted"/>
<dbReference type="InterPro" id="IPR001878">
    <property type="entry name" value="Znf_CCHC"/>
</dbReference>
<evidence type="ECO:0000313" key="3">
    <source>
        <dbReference type="Proteomes" id="UP001152320"/>
    </source>
</evidence>
<comment type="caution">
    <text evidence="2">The sequence shown here is derived from an EMBL/GenBank/DDBJ whole genome shotgun (WGS) entry which is preliminary data.</text>
</comment>
<dbReference type="GO" id="GO:0008270">
    <property type="term" value="F:zinc ion binding"/>
    <property type="evidence" value="ECO:0007669"/>
    <property type="project" value="InterPro"/>
</dbReference>
<evidence type="ECO:0000313" key="2">
    <source>
        <dbReference type="EMBL" id="KAJ8043658.1"/>
    </source>
</evidence>
<protein>
    <recommendedName>
        <fullName evidence="1">CCHC-type domain-containing protein</fullName>
    </recommendedName>
</protein>
<evidence type="ECO:0000259" key="1">
    <source>
        <dbReference type="SMART" id="SM00343"/>
    </source>
</evidence>
<dbReference type="InterPro" id="IPR036875">
    <property type="entry name" value="Znf_CCHC_sf"/>
</dbReference>
<reference evidence="2" key="1">
    <citation type="submission" date="2021-10" db="EMBL/GenBank/DDBJ databases">
        <title>Tropical sea cucumber genome reveals ecological adaptation and Cuvierian tubules defense mechanism.</title>
        <authorList>
            <person name="Chen T."/>
        </authorList>
    </citation>
    <scope>NUCLEOTIDE SEQUENCE</scope>
    <source>
        <strain evidence="2">Nanhai2018</strain>
        <tissue evidence="2">Muscle</tissue>
    </source>
</reference>
<dbReference type="SUPFAM" id="SSF57756">
    <property type="entry name" value="Retrovirus zinc finger-like domains"/>
    <property type="match status" value="1"/>
</dbReference>
<gene>
    <name evidence="2" type="ORF">HOLleu_10853</name>
</gene>
<sequence length="173" mass="19672">MKEGLILGYQKHRVEEYREPPTVIQCYKCQSFGHTYHNCSSIQKCLRCGEEHNIKDCKKEKIQKKCANCQGDHIAMYKGCPAYQKARSEAKETQPKTYAEATKIQVTNKLPKSEKTNIILFCAELIRACLTKANISIRSSDILAYASHLALTHFNINVKGEELFEILNPPPPP</sequence>
<dbReference type="EMBL" id="JAIZAY010000004">
    <property type="protein sequence ID" value="KAJ8043658.1"/>
    <property type="molecule type" value="Genomic_DNA"/>
</dbReference>
<organism evidence="2 3">
    <name type="scientific">Holothuria leucospilota</name>
    <name type="common">Black long sea cucumber</name>
    <name type="synonym">Mertensiothuria leucospilota</name>
    <dbReference type="NCBI Taxonomy" id="206669"/>
    <lineage>
        <taxon>Eukaryota</taxon>
        <taxon>Metazoa</taxon>
        <taxon>Echinodermata</taxon>
        <taxon>Eleutherozoa</taxon>
        <taxon>Echinozoa</taxon>
        <taxon>Holothuroidea</taxon>
        <taxon>Aspidochirotacea</taxon>
        <taxon>Aspidochirotida</taxon>
        <taxon>Holothuriidae</taxon>
        <taxon>Holothuria</taxon>
    </lineage>
</organism>
<dbReference type="AlphaFoldDB" id="A0A9Q1CFA1"/>
<keyword evidence="3" id="KW-1185">Reference proteome</keyword>